<reference evidence="2 3" key="1">
    <citation type="journal article" date="2018" name="New Phytol.">
        <title>Comparative genomics and transcriptomics depict ericoid mycorrhizal fungi as versatile saprotrophs and plant mutualists.</title>
        <authorList>
            <person name="Martino E."/>
            <person name="Morin E."/>
            <person name="Grelet G.A."/>
            <person name="Kuo A."/>
            <person name="Kohler A."/>
            <person name="Daghino S."/>
            <person name="Barry K.W."/>
            <person name="Cichocki N."/>
            <person name="Clum A."/>
            <person name="Dockter R.B."/>
            <person name="Hainaut M."/>
            <person name="Kuo R.C."/>
            <person name="LaButti K."/>
            <person name="Lindahl B.D."/>
            <person name="Lindquist E.A."/>
            <person name="Lipzen A."/>
            <person name="Khouja H.R."/>
            <person name="Magnuson J."/>
            <person name="Murat C."/>
            <person name="Ohm R.A."/>
            <person name="Singer S.W."/>
            <person name="Spatafora J.W."/>
            <person name="Wang M."/>
            <person name="Veneault-Fourrey C."/>
            <person name="Henrissat B."/>
            <person name="Grigoriev I.V."/>
            <person name="Martin F.M."/>
            <person name="Perotto S."/>
        </authorList>
    </citation>
    <scope>NUCLEOTIDE SEQUENCE [LARGE SCALE GENOMIC DNA]</scope>
    <source>
        <strain evidence="2 3">ATCC 22711</strain>
    </source>
</reference>
<feature type="compositionally biased region" description="Low complexity" evidence="1">
    <location>
        <begin position="270"/>
        <end position="297"/>
    </location>
</feature>
<dbReference type="OrthoDB" id="506431at2759"/>
<feature type="compositionally biased region" description="Low complexity" evidence="1">
    <location>
        <begin position="334"/>
        <end position="357"/>
    </location>
</feature>
<feature type="region of interest" description="Disordered" evidence="1">
    <location>
        <begin position="34"/>
        <end position="122"/>
    </location>
</feature>
<evidence type="ECO:0000256" key="1">
    <source>
        <dbReference type="SAM" id="MobiDB-lite"/>
    </source>
</evidence>
<feature type="compositionally biased region" description="Low complexity" evidence="1">
    <location>
        <begin position="91"/>
        <end position="114"/>
    </location>
</feature>
<dbReference type="GeneID" id="36574641"/>
<dbReference type="InParanoid" id="A0A2T3B336"/>
<name>A0A2T3B336_AMORE</name>
<dbReference type="EMBL" id="KZ679010">
    <property type="protein sequence ID" value="PSS20064.1"/>
    <property type="molecule type" value="Genomic_DNA"/>
</dbReference>
<evidence type="ECO:0000313" key="3">
    <source>
        <dbReference type="Proteomes" id="UP000241818"/>
    </source>
</evidence>
<keyword evidence="3" id="KW-1185">Reference proteome</keyword>
<feature type="compositionally biased region" description="Basic and acidic residues" evidence="1">
    <location>
        <begin position="34"/>
        <end position="44"/>
    </location>
</feature>
<gene>
    <name evidence="2" type="ORF">M430DRAFT_34464</name>
</gene>
<feature type="compositionally biased region" description="Low complexity" evidence="1">
    <location>
        <begin position="228"/>
        <end position="237"/>
    </location>
</feature>
<feature type="compositionally biased region" description="Polar residues" evidence="1">
    <location>
        <begin position="402"/>
        <end position="429"/>
    </location>
</feature>
<sequence>MSLDVALQSVAFYVLSCSTCAKINHRRKAKIQAKRERAEKHELETEQPGLYRHPSPFSTNPYWAEEIRMGPGPPNKKLEKECKNNSQAALNTGPGSSSANSASMSTGAASSPTAVTSQASGEAWNQMRYQREDEDLWGHETQGPGQRIMDAITRAGETAGRLLEGRLSRTVTEEENPRSYYLAKNPPVNDLHPPVVSTQPASRDETRWMLQPPPPAKVMEGKERVNRNRAASNTSSRRGPEESLGRQVAERLVDAKVQRAGTPSHSDVGRTSSQRTSSQRTSSRPTSSRPQSRPKTSNSNRPKGQRHERSTSISSASSGSESDGTTMKRKRKPPNLSISPTSTSPTTIEHIPIPSSPVATTTEVQEHSDKPTPSTDVSSSVSSPQDKKENGGHLALRELSPPSANRAANSRTPSPSNRLPPNANSMPVTIPTVQSKFPGADTFIFPNPKTAENTEPAGLGIELDATKAN</sequence>
<protein>
    <recommendedName>
        <fullName evidence="4">Signal peptide-containing protein</fullName>
    </recommendedName>
</protein>
<feature type="compositionally biased region" description="Low complexity" evidence="1">
    <location>
        <begin position="311"/>
        <end position="322"/>
    </location>
</feature>
<dbReference type="RefSeq" id="XP_024721334.1">
    <property type="nucleotide sequence ID" value="XM_024866560.1"/>
</dbReference>
<feature type="compositionally biased region" description="Low complexity" evidence="1">
    <location>
        <begin position="371"/>
        <end position="384"/>
    </location>
</feature>
<dbReference type="Proteomes" id="UP000241818">
    <property type="component" value="Unassembled WGS sequence"/>
</dbReference>
<organism evidence="2 3">
    <name type="scientific">Amorphotheca resinae ATCC 22711</name>
    <dbReference type="NCBI Taxonomy" id="857342"/>
    <lineage>
        <taxon>Eukaryota</taxon>
        <taxon>Fungi</taxon>
        <taxon>Dikarya</taxon>
        <taxon>Ascomycota</taxon>
        <taxon>Pezizomycotina</taxon>
        <taxon>Leotiomycetes</taxon>
        <taxon>Helotiales</taxon>
        <taxon>Amorphothecaceae</taxon>
        <taxon>Amorphotheca</taxon>
    </lineage>
</organism>
<evidence type="ECO:0008006" key="4">
    <source>
        <dbReference type="Google" id="ProtNLM"/>
    </source>
</evidence>
<dbReference type="AlphaFoldDB" id="A0A2T3B336"/>
<feature type="region of interest" description="Disordered" evidence="1">
    <location>
        <begin position="170"/>
        <end position="429"/>
    </location>
</feature>
<accession>A0A2T3B336</accession>
<proteinExistence type="predicted"/>
<feature type="compositionally biased region" description="Basic and acidic residues" evidence="1">
    <location>
        <begin position="238"/>
        <end position="257"/>
    </location>
</feature>
<evidence type="ECO:0000313" key="2">
    <source>
        <dbReference type="EMBL" id="PSS20064.1"/>
    </source>
</evidence>